<sequence>MKSLGDALFTKTQQKVLGLLFNQPKMSFYTTEIMQLVNMGRGTVSRELDRLVATGVLKVSKKGNQIHYQADLNCPIYSELKSIVQKLSDFEDKYKRTSAQGISQTALKKLIKTYRINRLSLFGSAARGELSEDSDIDLLIEFENGQAPSLGEMIKLKDKFSRLFNGRNVDIATPTILNNPYRRKAIEKDMEVLYAA</sequence>
<keyword evidence="2" id="KW-1277">Toxin-antitoxin system</keyword>
<dbReference type="PROSITE" id="PS50987">
    <property type="entry name" value="HTH_ARSR_2"/>
    <property type="match status" value="1"/>
</dbReference>
<keyword evidence="4" id="KW-0548">Nucleotidyltransferase</keyword>
<keyword evidence="7" id="KW-0067">ATP-binding</keyword>
<dbReference type="SUPFAM" id="SSF81301">
    <property type="entry name" value="Nucleotidyltransferase"/>
    <property type="match status" value="1"/>
</dbReference>
<organism evidence="11">
    <name type="scientific">hydrothermal vent metagenome</name>
    <dbReference type="NCBI Taxonomy" id="652676"/>
    <lineage>
        <taxon>unclassified sequences</taxon>
        <taxon>metagenomes</taxon>
        <taxon>ecological metagenomes</taxon>
    </lineage>
</organism>
<dbReference type="GO" id="GO:0005524">
    <property type="term" value="F:ATP binding"/>
    <property type="evidence" value="ECO:0007669"/>
    <property type="project" value="UniProtKB-KW"/>
</dbReference>
<evidence type="ECO:0000256" key="6">
    <source>
        <dbReference type="ARBA" id="ARBA00022741"/>
    </source>
</evidence>
<accession>A0A3B0WKF1</accession>
<evidence type="ECO:0000256" key="4">
    <source>
        <dbReference type="ARBA" id="ARBA00022695"/>
    </source>
</evidence>
<dbReference type="GO" id="GO:0003700">
    <property type="term" value="F:DNA-binding transcription factor activity"/>
    <property type="evidence" value="ECO:0007669"/>
    <property type="project" value="InterPro"/>
</dbReference>
<dbReference type="CDD" id="cd00090">
    <property type="entry name" value="HTH_ARSR"/>
    <property type="match status" value="1"/>
</dbReference>
<dbReference type="EMBL" id="UOFE01000022">
    <property type="protein sequence ID" value="VAW51802.1"/>
    <property type="molecule type" value="Genomic_DNA"/>
</dbReference>
<evidence type="ECO:0000256" key="9">
    <source>
        <dbReference type="ARBA" id="ARBA00038276"/>
    </source>
</evidence>
<dbReference type="PANTHER" id="PTHR33571:SF14">
    <property type="entry name" value="PROTEIN ADENYLYLTRANSFERASE MJ0435-RELATED"/>
    <property type="match status" value="1"/>
</dbReference>
<evidence type="ECO:0000256" key="5">
    <source>
        <dbReference type="ARBA" id="ARBA00022723"/>
    </source>
</evidence>
<dbReference type="AlphaFoldDB" id="A0A3B0WKF1"/>
<dbReference type="InterPro" id="IPR043519">
    <property type="entry name" value="NT_sf"/>
</dbReference>
<protein>
    <recommendedName>
        <fullName evidence="10">HTH arsR-type domain-containing protein</fullName>
    </recommendedName>
</protein>
<dbReference type="SUPFAM" id="SSF46785">
    <property type="entry name" value="Winged helix' DNA-binding domain"/>
    <property type="match status" value="1"/>
</dbReference>
<dbReference type="InterPro" id="IPR036388">
    <property type="entry name" value="WH-like_DNA-bd_sf"/>
</dbReference>
<keyword evidence="8" id="KW-0460">Magnesium</keyword>
<dbReference type="InterPro" id="IPR002934">
    <property type="entry name" value="Polymerase_NTP_transf_dom"/>
</dbReference>
<proteinExistence type="inferred from homology"/>
<dbReference type="InterPro" id="IPR001845">
    <property type="entry name" value="HTH_ArsR_DNA-bd_dom"/>
</dbReference>
<keyword evidence="5" id="KW-0479">Metal-binding</keyword>
<dbReference type="InterPro" id="IPR036390">
    <property type="entry name" value="WH_DNA-bd_sf"/>
</dbReference>
<reference evidence="11" key="1">
    <citation type="submission" date="2018-06" db="EMBL/GenBank/DDBJ databases">
        <authorList>
            <person name="Zhirakovskaya E."/>
        </authorList>
    </citation>
    <scope>NUCLEOTIDE SEQUENCE</scope>
</reference>
<dbReference type="CDD" id="cd05403">
    <property type="entry name" value="NT_KNTase_like"/>
    <property type="match status" value="1"/>
</dbReference>
<feature type="domain" description="HTH arsR-type" evidence="10">
    <location>
        <begin position="1"/>
        <end position="91"/>
    </location>
</feature>
<dbReference type="PANTHER" id="PTHR33571">
    <property type="entry name" value="SSL8005 PROTEIN"/>
    <property type="match status" value="1"/>
</dbReference>
<keyword evidence="3" id="KW-0808">Transferase</keyword>
<dbReference type="GO" id="GO:0016779">
    <property type="term" value="F:nucleotidyltransferase activity"/>
    <property type="evidence" value="ECO:0007669"/>
    <property type="project" value="UniProtKB-KW"/>
</dbReference>
<comment type="cofactor">
    <cofactor evidence="1">
        <name>Mg(2+)</name>
        <dbReference type="ChEBI" id="CHEBI:18420"/>
    </cofactor>
</comment>
<dbReference type="Gene3D" id="1.10.10.10">
    <property type="entry name" value="Winged helix-like DNA-binding domain superfamily/Winged helix DNA-binding domain"/>
    <property type="match status" value="1"/>
</dbReference>
<dbReference type="InterPro" id="IPR052038">
    <property type="entry name" value="Type-VII_TA_antitoxin"/>
</dbReference>
<evidence type="ECO:0000256" key="1">
    <source>
        <dbReference type="ARBA" id="ARBA00001946"/>
    </source>
</evidence>
<dbReference type="GO" id="GO:0046872">
    <property type="term" value="F:metal ion binding"/>
    <property type="evidence" value="ECO:0007669"/>
    <property type="project" value="UniProtKB-KW"/>
</dbReference>
<gene>
    <name evidence="11" type="ORF">MNBD_GAMMA05-88</name>
</gene>
<comment type="similarity">
    <text evidence="9">Belongs to the MntA antitoxin family.</text>
</comment>
<dbReference type="Gene3D" id="3.30.460.10">
    <property type="entry name" value="Beta Polymerase, domain 2"/>
    <property type="match status" value="1"/>
</dbReference>
<evidence type="ECO:0000259" key="10">
    <source>
        <dbReference type="PROSITE" id="PS50987"/>
    </source>
</evidence>
<evidence type="ECO:0000256" key="2">
    <source>
        <dbReference type="ARBA" id="ARBA00022649"/>
    </source>
</evidence>
<name>A0A3B0WKF1_9ZZZZ</name>
<dbReference type="Pfam" id="PF01909">
    <property type="entry name" value="NTP_transf_2"/>
    <property type="match status" value="1"/>
</dbReference>
<evidence type="ECO:0000256" key="3">
    <source>
        <dbReference type="ARBA" id="ARBA00022679"/>
    </source>
</evidence>
<evidence type="ECO:0000256" key="8">
    <source>
        <dbReference type="ARBA" id="ARBA00022842"/>
    </source>
</evidence>
<evidence type="ECO:0000313" key="11">
    <source>
        <dbReference type="EMBL" id="VAW51802.1"/>
    </source>
</evidence>
<evidence type="ECO:0000256" key="7">
    <source>
        <dbReference type="ARBA" id="ARBA00022840"/>
    </source>
</evidence>
<dbReference type="InterPro" id="IPR011991">
    <property type="entry name" value="ArsR-like_HTH"/>
</dbReference>
<keyword evidence="6" id="KW-0547">Nucleotide-binding</keyword>